<feature type="coiled-coil region" evidence="4">
    <location>
        <begin position="924"/>
        <end position="961"/>
    </location>
</feature>
<keyword evidence="8" id="KW-1185">Reference proteome</keyword>
<dbReference type="InterPro" id="IPR038729">
    <property type="entry name" value="Rad50/SbcC_AAA"/>
</dbReference>
<dbReference type="PANTHER" id="PTHR32114">
    <property type="entry name" value="ABC TRANSPORTER ABCH.3"/>
    <property type="match status" value="1"/>
</dbReference>
<dbReference type="OrthoDB" id="9795626at2"/>
<dbReference type="Pfam" id="PF13558">
    <property type="entry name" value="SbcC_Walker_B"/>
    <property type="match status" value="1"/>
</dbReference>
<evidence type="ECO:0000256" key="4">
    <source>
        <dbReference type="SAM" id="Coils"/>
    </source>
</evidence>
<dbReference type="SUPFAM" id="SSF52540">
    <property type="entry name" value="P-loop containing nucleoside triphosphate hydrolases"/>
    <property type="match status" value="1"/>
</dbReference>
<feature type="domain" description="Rad50/SbcC-type AAA" evidence="6">
    <location>
        <begin position="5"/>
        <end position="263"/>
    </location>
</feature>
<feature type="compositionally biased region" description="Basic and acidic residues" evidence="5">
    <location>
        <begin position="792"/>
        <end position="816"/>
    </location>
</feature>
<dbReference type="Gene3D" id="3.40.50.300">
    <property type="entry name" value="P-loop containing nucleotide triphosphate hydrolases"/>
    <property type="match status" value="2"/>
</dbReference>
<dbReference type="RefSeq" id="WP_155111850.1">
    <property type="nucleotide sequence ID" value="NZ_WMIB01000005.1"/>
</dbReference>
<dbReference type="PANTHER" id="PTHR32114:SF2">
    <property type="entry name" value="ABC TRANSPORTER ABCH.3"/>
    <property type="match status" value="1"/>
</dbReference>
<comment type="similarity">
    <text evidence="1">Belongs to the SMC family. SbcC subfamily.</text>
</comment>
<feature type="coiled-coil region" evidence="4">
    <location>
        <begin position="634"/>
        <end position="685"/>
    </location>
</feature>
<feature type="coiled-coil region" evidence="4">
    <location>
        <begin position="241"/>
        <end position="462"/>
    </location>
</feature>
<name>A0A7X2V4F1_9BACI</name>
<dbReference type="GO" id="GO:0006302">
    <property type="term" value="P:double-strand break repair"/>
    <property type="evidence" value="ECO:0007669"/>
    <property type="project" value="InterPro"/>
</dbReference>
<evidence type="ECO:0000256" key="2">
    <source>
        <dbReference type="ARBA" id="ARBA00011322"/>
    </source>
</evidence>
<sequence>MKPIELTIAGLHSFREKQTIRFDELCDGGVFGIFGPTGSGKSSILDAITLALYGKVERAANNTYGILNHAEDQLSVSYTFELRNGSGFKRYRVERIYKRTDEHRVKGAIARLVDLEEVPVVLADKASEVNEQVHELLGLTIDDFTRAVVLPQGKFAEFLSLKGSERRQMLQRLFHLEQYGDELLRKLRSRLGKAKAASGETEAEQAGLGDASKKALKEAEAEYASSSSLLDKRITERNQLRDQLEQKRKIWELQKEQAALLQQEKEYESKSSEVEEMKRKLRLAEEAAGLKPYADQLRSAEARLAKMRGQEKKWSAELEKQKAAAETAAEIYEKARREKEMAEPALAVKKEQLTRLLETEKERDRCKMEAKRLEEELHDLKRRNEQAKKEFEHAGQQLQKARARQQEIRRELQENTVSSAYRRSLQSAADLHKELGSAEERVKEAADLLKQLNEQVSVKEGEIQTRSAAREKEKEKLSALYHGLHRLYGRTGDLKSKIEQTLGARQQEAAALRQLLDQEKTRQIARQLSASLKSGEPCPVCGSTHHAGPLHIEPGQADSGSLERLEKEIEQQRDNLQSAGILMVKMEELSSSLTEDFPSIHVNTYEESAASLEKAGESDVTELKALDQDLLYLRERASAAAKQLNALLSEEQQASLTMDRLNQDRTEVKARLQELREKTDVYKAQWAERHADFQAEEMPALLKAVDEKDAASDVLQTKYNKSVEYIEQQENIKQNAQTKLSELDRSLILTAEKRQAAEEKLLEKEQLLEKEAPNGPIPLQLEQIQKQLEDLGRREKEQRRRHEEAGRLLQQAEKESAAASKGLQEAKENADHAAGSWEEQLGRTSLHSAEEADRLLMSDAEKKKMAEAVETFMDHWKQCKADLKRISGLIGGQAISEEDWDQVNAASAETEKAVSEAQGLKGAAAKALELMKEKHERFEELEKLRIELSEKIGDLEKLQSVFKGNSFVEYIAEEQLNHVARDASERLGLLTRQRYAIEVDSQGGFIMRDDANGGVRRPVSSLSGGETFLTSLALALSLSAQIQLRGQYPLQFFFLDEGFGTLDTDLLDTVVTALEKLHSDNLSVGVISHVPELRARLARKLVVTPADSAGKGTEVALEIL</sequence>
<comment type="subunit">
    <text evidence="2">Heterodimer of SbcC and SbcD.</text>
</comment>
<evidence type="ECO:0000256" key="1">
    <source>
        <dbReference type="ARBA" id="ARBA00006930"/>
    </source>
</evidence>
<feature type="region of interest" description="Disordered" evidence="5">
    <location>
        <begin position="792"/>
        <end position="845"/>
    </location>
</feature>
<evidence type="ECO:0000256" key="3">
    <source>
        <dbReference type="ARBA" id="ARBA00013368"/>
    </source>
</evidence>
<keyword evidence="4" id="KW-0175">Coiled coil</keyword>
<evidence type="ECO:0000313" key="8">
    <source>
        <dbReference type="Proteomes" id="UP000434639"/>
    </source>
</evidence>
<organism evidence="7 8">
    <name type="scientific">Metabacillus mangrovi</name>
    <dbReference type="NCBI Taxonomy" id="1491830"/>
    <lineage>
        <taxon>Bacteria</taxon>
        <taxon>Bacillati</taxon>
        <taxon>Bacillota</taxon>
        <taxon>Bacilli</taxon>
        <taxon>Bacillales</taxon>
        <taxon>Bacillaceae</taxon>
        <taxon>Metabacillus</taxon>
    </lineage>
</organism>
<proteinExistence type="inferred from homology"/>
<dbReference type="EMBL" id="WMIB01000005">
    <property type="protein sequence ID" value="MTH53325.1"/>
    <property type="molecule type" value="Genomic_DNA"/>
</dbReference>
<dbReference type="InterPro" id="IPR027417">
    <property type="entry name" value="P-loop_NTPase"/>
</dbReference>
<dbReference type="AlphaFoldDB" id="A0A7X2V4F1"/>
<accession>A0A7X2V4F1</accession>
<evidence type="ECO:0000259" key="6">
    <source>
        <dbReference type="Pfam" id="PF13476"/>
    </source>
</evidence>
<comment type="caution">
    <text evidence="7">The sequence shown here is derived from an EMBL/GenBank/DDBJ whole genome shotgun (WGS) entry which is preliminary data.</text>
</comment>
<dbReference type="Pfam" id="PF13476">
    <property type="entry name" value="AAA_23"/>
    <property type="match status" value="1"/>
</dbReference>
<dbReference type="GO" id="GO:0016887">
    <property type="term" value="F:ATP hydrolysis activity"/>
    <property type="evidence" value="ECO:0007669"/>
    <property type="project" value="InterPro"/>
</dbReference>
<gene>
    <name evidence="7" type="ORF">GKZ89_07845</name>
</gene>
<dbReference type="Proteomes" id="UP000434639">
    <property type="component" value="Unassembled WGS sequence"/>
</dbReference>
<evidence type="ECO:0000256" key="5">
    <source>
        <dbReference type="SAM" id="MobiDB-lite"/>
    </source>
</evidence>
<evidence type="ECO:0000313" key="7">
    <source>
        <dbReference type="EMBL" id="MTH53325.1"/>
    </source>
</evidence>
<protein>
    <recommendedName>
        <fullName evidence="3">Nuclease SbcCD subunit C</fullName>
    </recommendedName>
</protein>
<reference evidence="7 8" key="1">
    <citation type="journal article" date="2017" name="Int. J. Syst. Evol. Microbiol.">
        <title>Bacillus mangrovi sp. nov., isolated from a sediment sample from a mangrove forest.</title>
        <authorList>
            <person name="Gupta V."/>
            <person name="Singh P.K."/>
            <person name="Korpole S."/>
            <person name="Tanuku N.R.S."/>
            <person name="Pinnaka A.K."/>
        </authorList>
    </citation>
    <scope>NUCLEOTIDE SEQUENCE [LARGE SCALE GENOMIC DNA]</scope>
    <source>
        <strain evidence="7 8">KCTC 33872</strain>
    </source>
</reference>